<dbReference type="PANTHER" id="PTHR23427">
    <property type="entry name" value="SURFEIT LOCUS PROTEIN"/>
    <property type="match status" value="1"/>
</dbReference>
<dbReference type="PANTHER" id="PTHR23427:SF2">
    <property type="entry name" value="SURFEIT LOCUS PROTEIN 1"/>
    <property type="match status" value="1"/>
</dbReference>
<gene>
    <name evidence="6" type="ORF">LCGC14_0039770</name>
</gene>
<sequence>MRHFNWKLTLFTVLLLPLLVYLGFWQLQREQEKRETQLSYDLKAAQAPVPLAQIDWQAVEDIAWRRIETTGRYDNDRQFLLDNRINQGRVGYELITPLQTDSGLLLVNRGWIAQGPDRQTLPDVSVTDEGVSIRGTVYVPGGDIMVLGEEEPAGDNPWPRVIQSLDMAQMSALLDEPVLPYSVRLDAGAPGLRQINWQPVTLSPETHRAYAVQWFFMAVVLVILFLLFSFRRPEN</sequence>
<dbReference type="EMBL" id="LAZR01000008">
    <property type="protein sequence ID" value="KKO08858.1"/>
    <property type="molecule type" value="Genomic_DNA"/>
</dbReference>
<keyword evidence="4 5" id="KW-0472">Membrane</keyword>
<protein>
    <recommendedName>
        <fullName evidence="7">SURF1-like protein</fullName>
    </recommendedName>
</protein>
<dbReference type="AlphaFoldDB" id="A0A0F9W992"/>
<dbReference type="Pfam" id="PF02104">
    <property type="entry name" value="SURF1"/>
    <property type="match status" value="1"/>
</dbReference>
<dbReference type="InterPro" id="IPR002994">
    <property type="entry name" value="Surf1/Shy1"/>
</dbReference>
<comment type="caution">
    <text evidence="6">The sequence shown here is derived from an EMBL/GenBank/DDBJ whole genome shotgun (WGS) entry which is preliminary data.</text>
</comment>
<dbReference type="GO" id="GO:0016020">
    <property type="term" value="C:membrane"/>
    <property type="evidence" value="ECO:0007669"/>
    <property type="project" value="UniProtKB-SubCell"/>
</dbReference>
<feature type="transmembrane region" description="Helical" evidence="5">
    <location>
        <begin position="211"/>
        <end position="230"/>
    </location>
</feature>
<evidence type="ECO:0000256" key="4">
    <source>
        <dbReference type="ARBA" id="ARBA00023136"/>
    </source>
</evidence>
<evidence type="ECO:0000313" key="6">
    <source>
        <dbReference type="EMBL" id="KKO08858.1"/>
    </source>
</evidence>
<name>A0A0F9W992_9ZZZZ</name>
<evidence type="ECO:0000256" key="2">
    <source>
        <dbReference type="ARBA" id="ARBA00022692"/>
    </source>
</evidence>
<reference evidence="6" key="1">
    <citation type="journal article" date="2015" name="Nature">
        <title>Complex archaea that bridge the gap between prokaryotes and eukaryotes.</title>
        <authorList>
            <person name="Spang A."/>
            <person name="Saw J.H."/>
            <person name="Jorgensen S.L."/>
            <person name="Zaremba-Niedzwiedzka K."/>
            <person name="Martijn J."/>
            <person name="Lind A.E."/>
            <person name="van Eijk R."/>
            <person name="Schleper C."/>
            <person name="Guy L."/>
            <person name="Ettema T.J."/>
        </authorList>
    </citation>
    <scope>NUCLEOTIDE SEQUENCE</scope>
</reference>
<evidence type="ECO:0000256" key="3">
    <source>
        <dbReference type="ARBA" id="ARBA00022989"/>
    </source>
</evidence>
<proteinExistence type="predicted"/>
<keyword evidence="2 5" id="KW-0812">Transmembrane</keyword>
<dbReference type="PROSITE" id="PS50895">
    <property type="entry name" value="SURF1"/>
    <property type="match status" value="1"/>
</dbReference>
<evidence type="ECO:0008006" key="7">
    <source>
        <dbReference type="Google" id="ProtNLM"/>
    </source>
</evidence>
<dbReference type="InterPro" id="IPR045214">
    <property type="entry name" value="Surf1/Surf4"/>
</dbReference>
<evidence type="ECO:0000256" key="1">
    <source>
        <dbReference type="ARBA" id="ARBA00004370"/>
    </source>
</evidence>
<comment type="subcellular location">
    <subcellularLocation>
        <location evidence="1">Membrane</location>
    </subcellularLocation>
</comment>
<accession>A0A0F9W992</accession>
<keyword evidence="3 5" id="KW-1133">Transmembrane helix</keyword>
<evidence type="ECO:0000256" key="5">
    <source>
        <dbReference type="SAM" id="Phobius"/>
    </source>
</evidence>
<dbReference type="CDD" id="cd06662">
    <property type="entry name" value="SURF1"/>
    <property type="match status" value="1"/>
</dbReference>
<organism evidence="6">
    <name type="scientific">marine sediment metagenome</name>
    <dbReference type="NCBI Taxonomy" id="412755"/>
    <lineage>
        <taxon>unclassified sequences</taxon>
        <taxon>metagenomes</taxon>
        <taxon>ecological metagenomes</taxon>
    </lineage>
</organism>